<proteinExistence type="predicted"/>
<reference evidence="1 2" key="1">
    <citation type="submission" date="2018-06" db="EMBL/GenBank/DDBJ databases">
        <title>A transcriptomic atlas of mushroom development highlights an independent origin of complex multicellularity.</title>
        <authorList>
            <consortium name="DOE Joint Genome Institute"/>
            <person name="Krizsan K."/>
            <person name="Almasi E."/>
            <person name="Merenyi Z."/>
            <person name="Sahu N."/>
            <person name="Viragh M."/>
            <person name="Koszo T."/>
            <person name="Mondo S."/>
            <person name="Kiss B."/>
            <person name="Balint B."/>
            <person name="Kues U."/>
            <person name="Barry K."/>
            <person name="Hegedus J.C."/>
            <person name="Henrissat B."/>
            <person name="Johnson J."/>
            <person name="Lipzen A."/>
            <person name="Ohm R."/>
            <person name="Nagy I."/>
            <person name="Pangilinan J."/>
            <person name="Yan J."/>
            <person name="Xiong Y."/>
            <person name="Grigoriev I.V."/>
            <person name="Hibbett D.S."/>
            <person name="Nagy L.G."/>
        </authorList>
    </citation>
    <scope>NUCLEOTIDE SEQUENCE [LARGE SCALE GENOMIC DNA]</scope>
    <source>
        <strain evidence="1 2">SZMC22713</strain>
    </source>
</reference>
<accession>A0A4Y7PQ68</accession>
<sequence>MNNFGAKCFAQFRSPNPVGPRRLSSHLRDPEVACKARATEKSFPPNLQYPARLTTLPRSSALFFASLTTVFGTCRPQVGERPFFVDADSRLDDTGRGQMISKDCPSNLRRFPGRVLAQKALARDSRMGFIKEASSLQASFLHAITPRPPLSPLPFTR</sequence>
<name>A0A4Y7PQ68_9AGAM</name>
<gene>
    <name evidence="1" type="ORF">BD410DRAFT_546189</name>
</gene>
<keyword evidence="2" id="KW-1185">Reference proteome</keyword>
<dbReference type="VEuPathDB" id="FungiDB:BD410DRAFT_546189"/>
<evidence type="ECO:0000313" key="2">
    <source>
        <dbReference type="Proteomes" id="UP000294933"/>
    </source>
</evidence>
<protein>
    <submittedName>
        <fullName evidence="1">Uncharacterized protein</fullName>
    </submittedName>
</protein>
<evidence type="ECO:0000313" key="1">
    <source>
        <dbReference type="EMBL" id="TDL17524.1"/>
    </source>
</evidence>
<organism evidence="1 2">
    <name type="scientific">Rickenella mellea</name>
    <dbReference type="NCBI Taxonomy" id="50990"/>
    <lineage>
        <taxon>Eukaryota</taxon>
        <taxon>Fungi</taxon>
        <taxon>Dikarya</taxon>
        <taxon>Basidiomycota</taxon>
        <taxon>Agaricomycotina</taxon>
        <taxon>Agaricomycetes</taxon>
        <taxon>Hymenochaetales</taxon>
        <taxon>Rickenellaceae</taxon>
        <taxon>Rickenella</taxon>
    </lineage>
</organism>
<dbReference type="EMBL" id="ML170220">
    <property type="protein sequence ID" value="TDL17524.1"/>
    <property type="molecule type" value="Genomic_DNA"/>
</dbReference>
<dbReference type="AlphaFoldDB" id="A0A4Y7PQ68"/>
<dbReference type="Proteomes" id="UP000294933">
    <property type="component" value="Unassembled WGS sequence"/>
</dbReference>